<dbReference type="STRING" id="1088818.A0A2H9ZYJ1"/>
<dbReference type="AlphaFoldDB" id="A0A2H9ZYJ1"/>
<feature type="domain" description="PPIase cyclophilin-type" evidence="1">
    <location>
        <begin position="63"/>
        <end position="207"/>
    </location>
</feature>
<organism evidence="2 3">
    <name type="scientific">Apostasia shenzhenica</name>
    <dbReference type="NCBI Taxonomy" id="1088818"/>
    <lineage>
        <taxon>Eukaryota</taxon>
        <taxon>Viridiplantae</taxon>
        <taxon>Streptophyta</taxon>
        <taxon>Embryophyta</taxon>
        <taxon>Tracheophyta</taxon>
        <taxon>Spermatophyta</taxon>
        <taxon>Magnoliopsida</taxon>
        <taxon>Liliopsida</taxon>
        <taxon>Asparagales</taxon>
        <taxon>Orchidaceae</taxon>
        <taxon>Apostasioideae</taxon>
        <taxon>Apostasia</taxon>
    </lineage>
</organism>
<accession>A0A2H9ZYJ1</accession>
<dbReference type="Proteomes" id="UP000236161">
    <property type="component" value="Unassembled WGS sequence"/>
</dbReference>
<evidence type="ECO:0000313" key="2">
    <source>
        <dbReference type="EMBL" id="PKA48368.1"/>
    </source>
</evidence>
<dbReference type="PROSITE" id="PS50072">
    <property type="entry name" value="CSA_PPIASE_2"/>
    <property type="match status" value="1"/>
</dbReference>
<dbReference type="EMBL" id="KZ452538">
    <property type="protein sequence ID" value="PKA48368.1"/>
    <property type="molecule type" value="Genomic_DNA"/>
</dbReference>
<protein>
    <recommendedName>
        <fullName evidence="1">PPIase cyclophilin-type domain-containing protein</fullName>
    </recommendedName>
</protein>
<evidence type="ECO:0000313" key="3">
    <source>
        <dbReference type="Proteomes" id="UP000236161"/>
    </source>
</evidence>
<gene>
    <name evidence="2" type="ORF">AXF42_Ash020460</name>
</gene>
<proteinExistence type="predicted"/>
<dbReference type="InterPro" id="IPR029000">
    <property type="entry name" value="Cyclophilin-like_dom_sf"/>
</dbReference>
<evidence type="ECO:0000259" key="1">
    <source>
        <dbReference type="PROSITE" id="PS50072"/>
    </source>
</evidence>
<dbReference type="PANTHER" id="PTHR47724:SF1">
    <property type="entry name" value="PEPTIDYL-PROLYL CIS-TRANS ISOMERASE CYP26-2, CHLOROPLASTIC"/>
    <property type="match status" value="1"/>
</dbReference>
<dbReference type="PANTHER" id="PTHR47724">
    <property type="entry name" value="PEPTIDYL-PROLYL CIS-TRANS ISOMERASE CYP26-2, CHLOROPLASTIC"/>
    <property type="match status" value="1"/>
</dbReference>
<dbReference type="GO" id="GO:0009507">
    <property type="term" value="C:chloroplast"/>
    <property type="evidence" value="ECO:0007669"/>
    <property type="project" value="TreeGrafter"/>
</dbReference>
<dbReference type="InterPro" id="IPR002130">
    <property type="entry name" value="Cyclophilin-type_PPIase_dom"/>
</dbReference>
<sequence length="207" mass="22799">MPRATPFFLFRVLKPGQSTAAFHPRSAPPLRQIQSLPRRLHRWCPRRSHHHRPIRRRRTCRRRSICCPDVWLRRISYCQKEFRKIAPTYIQHAGGRSYGADADLARRSDADLAMDGLISDWEAAAAAAGCAGVRSAAENVGIVVRDPARSSPTTRIVARNGRIVVEEEENGGGPNGTEFVIATKDSPELDAAAVVVGRVVAGMDLAA</sequence>
<reference evidence="2 3" key="1">
    <citation type="journal article" date="2017" name="Nature">
        <title>The Apostasia genome and the evolution of orchids.</title>
        <authorList>
            <person name="Zhang G.Q."/>
            <person name="Liu K.W."/>
            <person name="Li Z."/>
            <person name="Lohaus R."/>
            <person name="Hsiao Y.Y."/>
            <person name="Niu S.C."/>
            <person name="Wang J.Y."/>
            <person name="Lin Y.C."/>
            <person name="Xu Q."/>
            <person name="Chen L.J."/>
            <person name="Yoshida K."/>
            <person name="Fujiwara S."/>
            <person name="Wang Z.W."/>
            <person name="Zhang Y.Q."/>
            <person name="Mitsuda N."/>
            <person name="Wang M."/>
            <person name="Liu G.H."/>
            <person name="Pecoraro L."/>
            <person name="Huang H.X."/>
            <person name="Xiao X.J."/>
            <person name="Lin M."/>
            <person name="Wu X.Y."/>
            <person name="Wu W.L."/>
            <person name="Chen Y.Y."/>
            <person name="Chang S.B."/>
            <person name="Sakamoto S."/>
            <person name="Ohme-Takagi M."/>
            <person name="Yagi M."/>
            <person name="Zeng S.J."/>
            <person name="Shen C.Y."/>
            <person name="Yeh C.M."/>
            <person name="Luo Y.B."/>
            <person name="Tsai W.C."/>
            <person name="Van de Peer Y."/>
            <person name="Liu Z.J."/>
        </authorList>
    </citation>
    <scope>NUCLEOTIDE SEQUENCE [LARGE SCALE GENOMIC DNA]</scope>
    <source>
        <strain evidence="3">cv. Shenzhen</strain>
        <tissue evidence="2">Stem</tissue>
    </source>
</reference>
<dbReference type="Pfam" id="PF00160">
    <property type="entry name" value="Pro_isomerase"/>
    <property type="match status" value="1"/>
</dbReference>
<dbReference type="OrthoDB" id="252722at2759"/>
<name>A0A2H9ZYJ1_9ASPA</name>
<keyword evidence="3" id="KW-1185">Reference proteome</keyword>
<dbReference type="Gene3D" id="2.40.100.10">
    <property type="entry name" value="Cyclophilin-like"/>
    <property type="match status" value="1"/>
</dbReference>
<dbReference type="GO" id="GO:0003755">
    <property type="term" value="F:peptidyl-prolyl cis-trans isomerase activity"/>
    <property type="evidence" value="ECO:0007669"/>
    <property type="project" value="InterPro"/>
</dbReference>
<dbReference type="InterPro" id="IPR044185">
    <property type="entry name" value="CYP26-2-like"/>
</dbReference>
<dbReference type="SUPFAM" id="SSF50891">
    <property type="entry name" value="Cyclophilin-like"/>
    <property type="match status" value="1"/>
</dbReference>